<dbReference type="EMBL" id="JACASE010000017">
    <property type="protein sequence ID" value="KAF6397051.1"/>
    <property type="molecule type" value="Genomic_DNA"/>
</dbReference>
<proteinExistence type="predicted"/>
<dbReference type="AlphaFoldDB" id="A0A7J8BEX9"/>
<keyword evidence="1" id="KW-1133">Transmembrane helix</keyword>
<reference evidence="2 3" key="1">
    <citation type="journal article" date="2020" name="Nature">
        <title>Six reference-quality genomes reveal evolution of bat adaptations.</title>
        <authorList>
            <person name="Jebb D."/>
            <person name="Huang Z."/>
            <person name="Pippel M."/>
            <person name="Hughes G.M."/>
            <person name="Lavrichenko K."/>
            <person name="Devanna P."/>
            <person name="Winkler S."/>
            <person name="Jermiin L.S."/>
            <person name="Skirmuntt E.C."/>
            <person name="Katzourakis A."/>
            <person name="Burkitt-Gray L."/>
            <person name="Ray D.A."/>
            <person name="Sullivan K.A.M."/>
            <person name="Roscito J.G."/>
            <person name="Kirilenko B.M."/>
            <person name="Davalos L.M."/>
            <person name="Corthals A.P."/>
            <person name="Power M.L."/>
            <person name="Jones G."/>
            <person name="Ransome R.D."/>
            <person name="Dechmann D.K.N."/>
            <person name="Locatelli A.G."/>
            <person name="Puechmaille S.J."/>
            <person name="Fedrigo O."/>
            <person name="Jarvis E.D."/>
            <person name="Hiller M."/>
            <person name="Vernes S.C."/>
            <person name="Myers E.W."/>
            <person name="Teeling E.C."/>
        </authorList>
    </citation>
    <scope>NUCLEOTIDE SEQUENCE [LARGE SCALE GENOMIC DNA]</scope>
    <source>
        <strain evidence="2">MRouAeg1</strain>
        <tissue evidence="2">Muscle</tissue>
    </source>
</reference>
<keyword evidence="1" id="KW-0812">Transmembrane</keyword>
<organism evidence="2 3">
    <name type="scientific">Rousettus aegyptiacus</name>
    <name type="common">Egyptian fruit bat</name>
    <name type="synonym">Pteropus aegyptiacus</name>
    <dbReference type="NCBI Taxonomy" id="9407"/>
    <lineage>
        <taxon>Eukaryota</taxon>
        <taxon>Metazoa</taxon>
        <taxon>Chordata</taxon>
        <taxon>Craniata</taxon>
        <taxon>Vertebrata</taxon>
        <taxon>Euteleostomi</taxon>
        <taxon>Mammalia</taxon>
        <taxon>Eutheria</taxon>
        <taxon>Laurasiatheria</taxon>
        <taxon>Chiroptera</taxon>
        <taxon>Yinpterochiroptera</taxon>
        <taxon>Pteropodoidea</taxon>
        <taxon>Pteropodidae</taxon>
        <taxon>Rousettinae</taxon>
        <taxon>Rousettus</taxon>
    </lineage>
</organism>
<evidence type="ECO:0000313" key="3">
    <source>
        <dbReference type="Proteomes" id="UP000593571"/>
    </source>
</evidence>
<accession>A0A7J8BEX9</accession>
<keyword evidence="1" id="KW-0472">Membrane</keyword>
<evidence type="ECO:0000313" key="2">
    <source>
        <dbReference type="EMBL" id="KAF6397051.1"/>
    </source>
</evidence>
<comment type="caution">
    <text evidence="2">The sequence shown here is derived from an EMBL/GenBank/DDBJ whole genome shotgun (WGS) entry which is preliminary data.</text>
</comment>
<evidence type="ECO:0000256" key="1">
    <source>
        <dbReference type="SAM" id="Phobius"/>
    </source>
</evidence>
<dbReference type="Proteomes" id="UP000593571">
    <property type="component" value="Unassembled WGS sequence"/>
</dbReference>
<gene>
    <name evidence="2" type="ORF">HJG63_009723</name>
</gene>
<name>A0A7J8BEX9_ROUAE</name>
<protein>
    <submittedName>
        <fullName evidence="2">Uncharacterized protein</fullName>
    </submittedName>
</protein>
<sequence length="149" mass="16433">MWGVGPRGVSRDWEAENQCVLGIPFRVSYHRVINELRIRHPCCLFFPRRVAEHNSPVELRKTRVERAGGPFRVAAAPRSGVAHSLPFRLPMSLSPSGRAAAGLDIGLTGLSTVLSVMIFRFPRLACFNLFSLSLGPISLPYALVMTSSM</sequence>
<keyword evidence="3" id="KW-1185">Reference proteome</keyword>
<feature type="transmembrane region" description="Helical" evidence="1">
    <location>
        <begin position="99"/>
        <end position="119"/>
    </location>
</feature>
<feature type="transmembrane region" description="Helical" evidence="1">
    <location>
        <begin position="126"/>
        <end position="144"/>
    </location>
</feature>